<name>A0A5K3EMN9_MESCO</name>
<evidence type="ECO:0000256" key="1">
    <source>
        <dbReference type="SAM" id="Coils"/>
    </source>
</evidence>
<dbReference type="AlphaFoldDB" id="A0A5K3EMN9"/>
<proteinExistence type="predicted"/>
<evidence type="ECO:0000313" key="2">
    <source>
        <dbReference type="WBParaSite" id="MCU_001652-RC"/>
    </source>
</evidence>
<dbReference type="WBParaSite" id="MCU_001652-RC">
    <property type="protein sequence ID" value="MCU_001652-RC"/>
    <property type="gene ID" value="MCU_001652"/>
</dbReference>
<reference evidence="2" key="1">
    <citation type="submission" date="2019-11" db="UniProtKB">
        <authorList>
            <consortium name="WormBaseParasite"/>
        </authorList>
    </citation>
    <scope>IDENTIFICATION</scope>
</reference>
<feature type="coiled-coil region" evidence="1">
    <location>
        <begin position="15"/>
        <end position="63"/>
    </location>
</feature>
<keyword evidence="1" id="KW-0175">Coiled coil</keyword>
<protein>
    <submittedName>
        <fullName evidence="2">DUF4201 domain-containing protein</fullName>
    </submittedName>
</protein>
<sequence>MSKLEEIVHDISFTVEKLTTRISEEKEKIKTFRESQRQFAQKRTEILRHNEQLRSDIEHLENSIFREVQRGNQLTKVNDLVEKR</sequence>
<accession>A0A5K3EMN9</accession>
<organism evidence="2">
    <name type="scientific">Mesocestoides corti</name>
    <name type="common">Flatworm</name>
    <dbReference type="NCBI Taxonomy" id="53468"/>
    <lineage>
        <taxon>Eukaryota</taxon>
        <taxon>Metazoa</taxon>
        <taxon>Spiralia</taxon>
        <taxon>Lophotrochozoa</taxon>
        <taxon>Platyhelminthes</taxon>
        <taxon>Cestoda</taxon>
        <taxon>Eucestoda</taxon>
        <taxon>Cyclophyllidea</taxon>
        <taxon>Mesocestoididae</taxon>
        <taxon>Mesocestoides</taxon>
    </lineage>
</organism>